<dbReference type="PANTHER" id="PTHR20883:SF48">
    <property type="entry name" value="ECTOINE DIOXYGENASE"/>
    <property type="match status" value="1"/>
</dbReference>
<dbReference type="InterPro" id="IPR012774">
    <property type="entry name" value="EctD"/>
</dbReference>
<evidence type="ECO:0000256" key="7">
    <source>
        <dbReference type="ARBA" id="ARBA00023002"/>
    </source>
</evidence>
<evidence type="ECO:0000256" key="5">
    <source>
        <dbReference type="ARBA" id="ARBA00022723"/>
    </source>
</evidence>
<comment type="catalytic activity">
    <reaction evidence="9">
        <text>L-ectoine + 2-oxoglutarate + O2 = 5-hydroxyectoine + succinate + CO2</text>
        <dbReference type="Rhea" id="RHEA:45740"/>
        <dbReference type="ChEBI" id="CHEBI:15379"/>
        <dbReference type="ChEBI" id="CHEBI:16526"/>
        <dbReference type="ChEBI" id="CHEBI:16810"/>
        <dbReference type="ChEBI" id="CHEBI:30031"/>
        <dbReference type="ChEBI" id="CHEBI:58515"/>
        <dbReference type="ChEBI" id="CHEBI:85413"/>
        <dbReference type="EC" id="1.14.11.55"/>
    </reaction>
</comment>
<evidence type="ECO:0000256" key="8">
    <source>
        <dbReference type="ARBA" id="ARBA00023004"/>
    </source>
</evidence>
<evidence type="ECO:0000256" key="9">
    <source>
        <dbReference type="ARBA" id="ARBA00049228"/>
    </source>
</evidence>
<dbReference type="Proteomes" id="UP001500467">
    <property type="component" value="Unassembled WGS sequence"/>
</dbReference>
<evidence type="ECO:0000256" key="6">
    <source>
        <dbReference type="ARBA" id="ARBA00022964"/>
    </source>
</evidence>
<dbReference type="NCBIfam" id="TIGR02408">
    <property type="entry name" value="ectoine_ThpD"/>
    <property type="match status" value="1"/>
</dbReference>
<keyword evidence="7" id="KW-0560">Oxidoreductase</keyword>
<evidence type="ECO:0000256" key="2">
    <source>
        <dbReference type="ARBA" id="ARBA00004063"/>
    </source>
</evidence>
<keyword evidence="8" id="KW-0408">Iron</keyword>
<dbReference type="EMBL" id="BAAALM010000008">
    <property type="protein sequence ID" value="GAA1206454.1"/>
    <property type="molecule type" value="Genomic_DNA"/>
</dbReference>
<organism evidence="11 12">
    <name type="scientific">Prauserella alba</name>
    <dbReference type="NCBI Taxonomy" id="176898"/>
    <lineage>
        <taxon>Bacteria</taxon>
        <taxon>Bacillati</taxon>
        <taxon>Actinomycetota</taxon>
        <taxon>Actinomycetes</taxon>
        <taxon>Pseudonocardiales</taxon>
        <taxon>Pseudonocardiaceae</taxon>
        <taxon>Prauserella</taxon>
    </lineage>
</organism>
<comment type="subunit">
    <text evidence="4">Homodimer.</text>
</comment>
<comment type="function">
    <text evidence="2">Involved in the biosynthesis of 5-hydroxyectoine, called compatible solute, which helps organisms to survive extreme osmotic stress by acting as a highly soluble organic osmolyte. Catalyzes the 2-oxoglutarate-dependent selective hydroxylation of L-ectoine to yield (4S,5S)-5-hydroxyectoine.</text>
</comment>
<comment type="cofactor">
    <cofactor evidence="1">
        <name>Fe(2+)</name>
        <dbReference type="ChEBI" id="CHEBI:29033"/>
    </cofactor>
</comment>
<sequence length="300" mass="33381">MTVADVVTTDRYPTRLRSASSWIERRDPVVWPGVRKGPAGPGELAAHTTKGFHTQRLLGPEEARRYREELYLLAADSELRGDGRLVLEPDSREVRSIFAVHRLSEAVAALIRRPRILDHARQLLGSDVYVHQSRVNFMPGFTGSGFYWHSDFESWHAEDGMPAPRAVSLSISLTDNHPFNGGLMLVPGAHATFVPCVGETPEDNYRSSLERQRIGVPAEEDITRLVERHGIEQFTGPAGTALWFDSNSMHASGNNITPYPRSNLFVVFNSVDNALTEPYAAPGHRPEFVAARDFAPLSRT</sequence>
<name>A0ABP4G6K5_9PSEU</name>
<dbReference type="RefSeq" id="WP_253858443.1">
    <property type="nucleotide sequence ID" value="NZ_BAAALM010000008.1"/>
</dbReference>
<evidence type="ECO:0000256" key="10">
    <source>
        <dbReference type="NCBIfam" id="TIGR02408"/>
    </source>
</evidence>
<evidence type="ECO:0000256" key="1">
    <source>
        <dbReference type="ARBA" id="ARBA00001954"/>
    </source>
</evidence>
<dbReference type="Pfam" id="PF05721">
    <property type="entry name" value="PhyH"/>
    <property type="match status" value="1"/>
</dbReference>
<evidence type="ECO:0000313" key="11">
    <source>
        <dbReference type="EMBL" id="GAA1206454.1"/>
    </source>
</evidence>
<dbReference type="Gene3D" id="2.60.120.620">
    <property type="entry name" value="q2cbj1_9rhob like domain"/>
    <property type="match status" value="1"/>
</dbReference>
<reference evidence="12" key="1">
    <citation type="journal article" date="2019" name="Int. J. Syst. Evol. Microbiol.">
        <title>The Global Catalogue of Microorganisms (GCM) 10K type strain sequencing project: providing services to taxonomists for standard genome sequencing and annotation.</title>
        <authorList>
            <consortium name="The Broad Institute Genomics Platform"/>
            <consortium name="The Broad Institute Genome Sequencing Center for Infectious Disease"/>
            <person name="Wu L."/>
            <person name="Ma J."/>
        </authorList>
    </citation>
    <scope>NUCLEOTIDE SEQUENCE [LARGE SCALE GENOMIC DNA]</scope>
    <source>
        <strain evidence="12">JCM 13022</strain>
    </source>
</reference>
<comment type="caution">
    <text evidence="11">The sequence shown here is derived from an EMBL/GenBank/DDBJ whole genome shotgun (WGS) entry which is preliminary data.</text>
</comment>
<dbReference type="PANTHER" id="PTHR20883">
    <property type="entry name" value="PHYTANOYL-COA DIOXYGENASE DOMAIN CONTAINING 1"/>
    <property type="match status" value="1"/>
</dbReference>
<keyword evidence="12" id="KW-1185">Reference proteome</keyword>
<evidence type="ECO:0000313" key="12">
    <source>
        <dbReference type="Proteomes" id="UP001500467"/>
    </source>
</evidence>
<dbReference type="InterPro" id="IPR008775">
    <property type="entry name" value="Phytyl_CoA_dOase-like"/>
</dbReference>
<keyword evidence="5" id="KW-0479">Metal-binding</keyword>
<dbReference type="SUPFAM" id="SSF51197">
    <property type="entry name" value="Clavaminate synthase-like"/>
    <property type="match status" value="1"/>
</dbReference>
<comment type="similarity">
    <text evidence="3">Belongs to the PhyH family. EctD subfamily.</text>
</comment>
<accession>A0ABP4G6K5</accession>
<evidence type="ECO:0000256" key="3">
    <source>
        <dbReference type="ARBA" id="ARBA00007851"/>
    </source>
</evidence>
<keyword evidence="6" id="KW-0223">Dioxygenase</keyword>
<evidence type="ECO:0000256" key="4">
    <source>
        <dbReference type="ARBA" id="ARBA00011738"/>
    </source>
</evidence>
<protein>
    <recommendedName>
        <fullName evidence="10">Ectoine hydroxylase</fullName>
        <ecNumber evidence="10">1.14.11.55</ecNumber>
    </recommendedName>
</protein>
<gene>
    <name evidence="11" type="primary">thpD_2</name>
    <name evidence="11" type="ORF">GCM10009675_26970</name>
</gene>
<proteinExistence type="inferred from homology"/>
<dbReference type="EC" id="1.14.11.55" evidence="10"/>